<evidence type="ECO:0000313" key="2">
    <source>
        <dbReference type="Proteomes" id="UP001274830"/>
    </source>
</evidence>
<dbReference type="AlphaFoldDB" id="A0AAE0WQR6"/>
<organism evidence="1 2">
    <name type="scientific">Recurvomyces mirabilis</name>
    <dbReference type="NCBI Taxonomy" id="574656"/>
    <lineage>
        <taxon>Eukaryota</taxon>
        <taxon>Fungi</taxon>
        <taxon>Dikarya</taxon>
        <taxon>Ascomycota</taxon>
        <taxon>Pezizomycotina</taxon>
        <taxon>Dothideomycetes</taxon>
        <taxon>Dothideomycetidae</taxon>
        <taxon>Mycosphaerellales</taxon>
        <taxon>Teratosphaeriaceae</taxon>
        <taxon>Recurvomyces</taxon>
    </lineage>
</organism>
<sequence>MAGDDNQNPCHLLRLTPELHLRILDCVLPGGYTVSVSFLKDGSLYRVSQIISSPPTNHDNARSLAATCRELYSRLHPEIYRRTTLTVRVFSRDILSNFYRRQEVQFHILSLPFGRMRLEIAGRATDPEDDLLDLLYDLAGRLWEYDGLPAVERVSFESTRYVEACDHPLVLALDECVIMEDAVMDGLRIGSDKGKERLWRDVMGSESWADSAAV</sequence>
<gene>
    <name evidence="1" type="ORF">LTR78_003896</name>
</gene>
<reference evidence="1" key="1">
    <citation type="submission" date="2023-07" db="EMBL/GenBank/DDBJ databases">
        <title>Black Yeasts Isolated from many extreme environments.</title>
        <authorList>
            <person name="Coleine C."/>
            <person name="Stajich J.E."/>
            <person name="Selbmann L."/>
        </authorList>
    </citation>
    <scope>NUCLEOTIDE SEQUENCE</scope>
    <source>
        <strain evidence="1">CCFEE 5485</strain>
    </source>
</reference>
<protein>
    <submittedName>
        <fullName evidence="1">Uncharacterized protein</fullName>
    </submittedName>
</protein>
<name>A0AAE0WQR6_9PEZI</name>
<evidence type="ECO:0000313" key="1">
    <source>
        <dbReference type="EMBL" id="KAK3676146.1"/>
    </source>
</evidence>
<proteinExistence type="predicted"/>
<dbReference type="EMBL" id="JAUTXT010000011">
    <property type="protein sequence ID" value="KAK3676146.1"/>
    <property type="molecule type" value="Genomic_DNA"/>
</dbReference>
<keyword evidence="2" id="KW-1185">Reference proteome</keyword>
<dbReference type="Proteomes" id="UP001274830">
    <property type="component" value="Unassembled WGS sequence"/>
</dbReference>
<comment type="caution">
    <text evidence="1">The sequence shown here is derived from an EMBL/GenBank/DDBJ whole genome shotgun (WGS) entry which is preliminary data.</text>
</comment>
<accession>A0AAE0WQR6</accession>